<reference evidence="2" key="1">
    <citation type="submission" date="2016-04" db="EMBL/GenBank/DDBJ databases">
        <title>Cephalotus genome sequencing.</title>
        <authorList>
            <person name="Fukushima K."/>
            <person name="Hasebe M."/>
            <person name="Fang X."/>
        </authorList>
    </citation>
    <scope>NUCLEOTIDE SEQUENCE [LARGE SCALE GENOMIC DNA]</scope>
    <source>
        <strain evidence="2">cv. St1</strain>
    </source>
</reference>
<comment type="caution">
    <text evidence="1">The sequence shown here is derived from an EMBL/GenBank/DDBJ whole genome shotgun (WGS) entry which is preliminary data.</text>
</comment>
<protein>
    <submittedName>
        <fullName evidence="1">Uncharacterized protein</fullName>
    </submittedName>
</protein>
<dbReference type="PANTHER" id="PTHR46148">
    <property type="entry name" value="CHROMO DOMAIN-CONTAINING PROTEIN"/>
    <property type="match status" value="1"/>
</dbReference>
<organism evidence="1 2">
    <name type="scientific">Cephalotus follicularis</name>
    <name type="common">Albany pitcher plant</name>
    <dbReference type="NCBI Taxonomy" id="3775"/>
    <lineage>
        <taxon>Eukaryota</taxon>
        <taxon>Viridiplantae</taxon>
        <taxon>Streptophyta</taxon>
        <taxon>Embryophyta</taxon>
        <taxon>Tracheophyta</taxon>
        <taxon>Spermatophyta</taxon>
        <taxon>Magnoliopsida</taxon>
        <taxon>eudicotyledons</taxon>
        <taxon>Gunneridae</taxon>
        <taxon>Pentapetalae</taxon>
        <taxon>rosids</taxon>
        <taxon>fabids</taxon>
        <taxon>Oxalidales</taxon>
        <taxon>Cephalotaceae</taxon>
        <taxon>Cephalotus</taxon>
    </lineage>
</organism>
<keyword evidence="2" id="KW-1185">Reference proteome</keyword>
<evidence type="ECO:0000313" key="1">
    <source>
        <dbReference type="EMBL" id="GAV62767.1"/>
    </source>
</evidence>
<sequence length="99" mass="11603">MAAYRLSLPPSLSNAHDVSHVSMLREYQPNPSHVLQWESLQLEPDMSFIETHVRILDRQVKQLRSKSVPLIKVLWQSHGIEEATREREDDMKVTYPHPF</sequence>
<dbReference type="InParanoid" id="A0A1Q3B447"/>
<accession>A0A1Q3B447</accession>
<gene>
    <name evidence="1" type="ORF">CFOL_v3_06290</name>
</gene>
<name>A0A1Q3B447_CEPFO</name>
<dbReference type="Proteomes" id="UP000187406">
    <property type="component" value="Unassembled WGS sequence"/>
</dbReference>
<dbReference type="AlphaFoldDB" id="A0A1Q3B447"/>
<evidence type="ECO:0000313" key="2">
    <source>
        <dbReference type="Proteomes" id="UP000187406"/>
    </source>
</evidence>
<dbReference type="EMBL" id="BDDD01000274">
    <property type="protein sequence ID" value="GAV62767.1"/>
    <property type="molecule type" value="Genomic_DNA"/>
</dbReference>
<proteinExistence type="predicted"/>
<dbReference type="PANTHER" id="PTHR46148:SF57">
    <property type="entry name" value="OS12G0499874 PROTEIN"/>
    <property type="match status" value="1"/>
</dbReference>